<accession>A0A8S1P1R4</accession>
<keyword evidence="1" id="KW-0853">WD repeat</keyword>
<dbReference type="InterPro" id="IPR001680">
    <property type="entry name" value="WD40_rpt"/>
</dbReference>
<dbReference type="FunFam" id="2.130.10.10:FF:001434">
    <property type="entry name" value="Uncharacterized protein"/>
    <property type="match status" value="1"/>
</dbReference>
<proteinExistence type="predicted"/>
<dbReference type="OrthoDB" id="307942at2759"/>
<name>A0A8S1P1R4_9CILI</name>
<gene>
    <name evidence="2" type="ORF">PSON_ATCC_30995.1.T0670256</name>
</gene>
<evidence type="ECO:0000256" key="1">
    <source>
        <dbReference type="PROSITE-ProRule" id="PRU00221"/>
    </source>
</evidence>
<feature type="repeat" description="WD" evidence="1">
    <location>
        <begin position="277"/>
        <end position="308"/>
    </location>
</feature>
<reference evidence="2" key="1">
    <citation type="submission" date="2021-01" db="EMBL/GenBank/DDBJ databases">
        <authorList>
            <consortium name="Genoscope - CEA"/>
            <person name="William W."/>
        </authorList>
    </citation>
    <scope>NUCLEOTIDE SEQUENCE</scope>
</reference>
<organism evidence="2 3">
    <name type="scientific">Paramecium sonneborni</name>
    <dbReference type="NCBI Taxonomy" id="65129"/>
    <lineage>
        <taxon>Eukaryota</taxon>
        <taxon>Sar</taxon>
        <taxon>Alveolata</taxon>
        <taxon>Ciliophora</taxon>
        <taxon>Intramacronucleata</taxon>
        <taxon>Oligohymenophorea</taxon>
        <taxon>Peniculida</taxon>
        <taxon>Parameciidae</taxon>
        <taxon>Paramecium</taxon>
    </lineage>
</organism>
<evidence type="ECO:0008006" key="4">
    <source>
        <dbReference type="Google" id="ProtNLM"/>
    </source>
</evidence>
<dbReference type="GO" id="GO:0097361">
    <property type="term" value="C:cytosolic [4Fe-4S] assembly targeting complex"/>
    <property type="evidence" value="ECO:0007669"/>
    <property type="project" value="TreeGrafter"/>
</dbReference>
<dbReference type="PROSITE" id="PS50082">
    <property type="entry name" value="WD_REPEATS_2"/>
    <property type="match status" value="2"/>
</dbReference>
<dbReference type="PANTHER" id="PTHR19920">
    <property type="entry name" value="WD40 PROTEIN CIAO1"/>
    <property type="match status" value="1"/>
</dbReference>
<comment type="caution">
    <text evidence="2">The sequence shown here is derived from an EMBL/GenBank/DDBJ whole genome shotgun (WGS) entry which is preliminary data.</text>
</comment>
<evidence type="ECO:0000313" key="2">
    <source>
        <dbReference type="EMBL" id="CAD8097136.1"/>
    </source>
</evidence>
<keyword evidence="3" id="KW-1185">Reference proteome</keyword>
<dbReference type="Pfam" id="PF00400">
    <property type="entry name" value="WD40"/>
    <property type="match status" value="3"/>
</dbReference>
<feature type="repeat" description="WD" evidence="1">
    <location>
        <begin position="232"/>
        <end position="264"/>
    </location>
</feature>
<dbReference type="SMART" id="SM00320">
    <property type="entry name" value="WD40"/>
    <property type="match status" value="4"/>
</dbReference>
<protein>
    <recommendedName>
        <fullName evidence="4">WD40-repeat-containing domain</fullName>
    </recommendedName>
</protein>
<dbReference type="Proteomes" id="UP000692954">
    <property type="component" value="Unassembled WGS sequence"/>
</dbReference>
<sequence>MLINCTQASHQDQKIIGFCIDSSCLSQRPYCHFCLISHCHHLNKLTTQELLSEWMKERILTVQNVQKNVQECKIALDNLINVFFPYSKFSMESFSELGISQIDQLIKSICQIEDCEEKLFKQLQESIEQIKQIVNEILKKIKSRTNINENNKQISNNSVDQQNLEQPNNQFKQKPNLNPFTFDLIKENSIKQHQWCGAITFNKDSSIVAAGCVKDIKVFLNLRGKLNQIQLLSEHAKDVCTLKFMKNTNNFVSGSDDNLIIIWQAIENNQWKIYQKLNGHQNRIYCILLNKADDQIISSSQDKTIKFWMGQSQWSCQQTITDHSHYIYSLSLNEQSNKLISCSQDQQILIMEQQNLDKLWFVIQKIKLSQLGYRLCFINDDQFTFQPFSKDQMHVYEMDRDNQQFRKTKEVAVKCGQNIDYYLFPQQYLQSKCLLVNKNSKNVNLIRKNENGDFIIQQSIEFGTYQIFGQLSDDGEYLITWDNESKEIQIRKCREL</sequence>
<dbReference type="EMBL" id="CAJJDN010000067">
    <property type="protein sequence ID" value="CAD8097136.1"/>
    <property type="molecule type" value="Genomic_DNA"/>
</dbReference>
<dbReference type="PANTHER" id="PTHR19920:SF0">
    <property type="entry name" value="CYTOSOLIC IRON-SULFUR PROTEIN ASSEMBLY PROTEIN CIAO1-RELATED"/>
    <property type="match status" value="1"/>
</dbReference>
<dbReference type="PROSITE" id="PS50294">
    <property type="entry name" value="WD_REPEATS_REGION"/>
    <property type="match status" value="2"/>
</dbReference>
<dbReference type="AlphaFoldDB" id="A0A8S1P1R4"/>
<evidence type="ECO:0000313" key="3">
    <source>
        <dbReference type="Proteomes" id="UP000692954"/>
    </source>
</evidence>
<dbReference type="GO" id="GO:0016226">
    <property type="term" value="P:iron-sulfur cluster assembly"/>
    <property type="evidence" value="ECO:0007669"/>
    <property type="project" value="TreeGrafter"/>
</dbReference>